<evidence type="ECO:0000256" key="1">
    <source>
        <dbReference type="SAM" id="MobiDB-lite"/>
    </source>
</evidence>
<keyword evidence="3" id="KW-1185">Reference proteome</keyword>
<feature type="compositionally biased region" description="Polar residues" evidence="1">
    <location>
        <begin position="1"/>
        <end position="14"/>
    </location>
</feature>
<gene>
    <name evidence="2" type="ORF">LSAT_V11C900484090</name>
</gene>
<evidence type="ECO:0000313" key="3">
    <source>
        <dbReference type="Proteomes" id="UP000235145"/>
    </source>
</evidence>
<proteinExistence type="predicted"/>
<dbReference type="Proteomes" id="UP000235145">
    <property type="component" value="Unassembled WGS sequence"/>
</dbReference>
<sequence>MATKLQGASISSSCHPPPTKNSLCKIKVITTRISIQRTNQARRRISKISCCSDIGAASTNSRSQNKRPLTTTDLTGSFKDGSGIRVAYQA</sequence>
<comment type="caution">
    <text evidence="2">The sequence shown here is derived from an EMBL/GenBank/DDBJ whole genome shotgun (WGS) entry which is preliminary data.</text>
</comment>
<accession>A0A9R1UIP2</accession>
<evidence type="ECO:0000313" key="2">
    <source>
        <dbReference type="EMBL" id="KAJ0188137.1"/>
    </source>
</evidence>
<organism evidence="2 3">
    <name type="scientific">Lactuca sativa</name>
    <name type="common">Garden lettuce</name>
    <dbReference type="NCBI Taxonomy" id="4236"/>
    <lineage>
        <taxon>Eukaryota</taxon>
        <taxon>Viridiplantae</taxon>
        <taxon>Streptophyta</taxon>
        <taxon>Embryophyta</taxon>
        <taxon>Tracheophyta</taxon>
        <taxon>Spermatophyta</taxon>
        <taxon>Magnoliopsida</taxon>
        <taxon>eudicotyledons</taxon>
        <taxon>Gunneridae</taxon>
        <taxon>Pentapetalae</taxon>
        <taxon>asterids</taxon>
        <taxon>campanulids</taxon>
        <taxon>Asterales</taxon>
        <taxon>Asteraceae</taxon>
        <taxon>Cichorioideae</taxon>
        <taxon>Cichorieae</taxon>
        <taxon>Lactucinae</taxon>
        <taxon>Lactuca</taxon>
    </lineage>
</organism>
<reference evidence="2 3" key="1">
    <citation type="journal article" date="2017" name="Nat. Commun.">
        <title>Genome assembly with in vitro proximity ligation data and whole-genome triplication in lettuce.</title>
        <authorList>
            <person name="Reyes-Chin-Wo S."/>
            <person name="Wang Z."/>
            <person name="Yang X."/>
            <person name="Kozik A."/>
            <person name="Arikit S."/>
            <person name="Song C."/>
            <person name="Xia L."/>
            <person name="Froenicke L."/>
            <person name="Lavelle D.O."/>
            <person name="Truco M.J."/>
            <person name="Xia R."/>
            <person name="Zhu S."/>
            <person name="Xu C."/>
            <person name="Xu H."/>
            <person name="Xu X."/>
            <person name="Cox K."/>
            <person name="Korf I."/>
            <person name="Meyers B.C."/>
            <person name="Michelmore R.W."/>
        </authorList>
    </citation>
    <scope>NUCLEOTIDE SEQUENCE [LARGE SCALE GENOMIC DNA]</scope>
    <source>
        <strain evidence="3">cv. Salinas</strain>
        <tissue evidence="2">Seedlings</tissue>
    </source>
</reference>
<dbReference type="AlphaFoldDB" id="A0A9R1UIP2"/>
<protein>
    <submittedName>
        <fullName evidence="2">Uncharacterized protein</fullName>
    </submittedName>
</protein>
<dbReference type="EMBL" id="NBSK02000009">
    <property type="protein sequence ID" value="KAJ0188137.1"/>
    <property type="molecule type" value="Genomic_DNA"/>
</dbReference>
<feature type="region of interest" description="Disordered" evidence="1">
    <location>
        <begin position="1"/>
        <end position="22"/>
    </location>
</feature>
<name>A0A9R1UIP2_LACSA</name>